<feature type="chain" id="PRO_5038573221" description="ATP-binding protein" evidence="2">
    <location>
        <begin position="26"/>
        <end position="101"/>
    </location>
</feature>
<accession>A0A0B5EV35</accession>
<dbReference type="AlphaFoldDB" id="A0A0B5EV35"/>
<protein>
    <recommendedName>
        <fullName evidence="5">ATP-binding protein</fullName>
    </recommendedName>
</protein>
<organism evidence="3 4">
    <name type="scientific">Streptomyces albus (strain ATCC 21838 / DSM 41398 / FERM P-419 / JCM 4703 / NBRC 107858)</name>
    <dbReference type="NCBI Taxonomy" id="1081613"/>
    <lineage>
        <taxon>Bacteria</taxon>
        <taxon>Bacillati</taxon>
        <taxon>Actinomycetota</taxon>
        <taxon>Actinomycetes</taxon>
        <taxon>Kitasatosporales</taxon>
        <taxon>Streptomycetaceae</taxon>
        <taxon>Streptomyces</taxon>
    </lineage>
</organism>
<gene>
    <name evidence="3" type="ORF">SLNWT_2180</name>
</gene>
<evidence type="ECO:0008006" key="5">
    <source>
        <dbReference type="Google" id="ProtNLM"/>
    </source>
</evidence>
<feature type="region of interest" description="Disordered" evidence="1">
    <location>
        <begin position="74"/>
        <end position="101"/>
    </location>
</feature>
<dbReference type="Proteomes" id="UP000031523">
    <property type="component" value="Chromosome"/>
</dbReference>
<dbReference type="KEGG" id="sals:SLNWT_2180"/>
<evidence type="ECO:0000256" key="1">
    <source>
        <dbReference type="SAM" id="MobiDB-lite"/>
    </source>
</evidence>
<proteinExistence type="predicted"/>
<keyword evidence="4" id="KW-1185">Reference proteome</keyword>
<sequence>MSLPLTRRIARVALIVAAGAVPVVAAGSAVAADQPAQGGVSRTDSEGLGDSVDGATKQVAGAAAPAAGQVAEKVAPGTGPLVSSTAKTATDSTLGKGLPLG</sequence>
<dbReference type="EMBL" id="CP010519">
    <property type="protein sequence ID" value="AJE82556.1"/>
    <property type="molecule type" value="Genomic_DNA"/>
</dbReference>
<feature type="signal peptide" evidence="2">
    <location>
        <begin position="1"/>
        <end position="25"/>
    </location>
</feature>
<evidence type="ECO:0000256" key="2">
    <source>
        <dbReference type="SAM" id="SignalP"/>
    </source>
</evidence>
<name>A0A0B5EV35_STRA4</name>
<keyword evidence="2" id="KW-0732">Signal</keyword>
<evidence type="ECO:0000313" key="4">
    <source>
        <dbReference type="Proteomes" id="UP000031523"/>
    </source>
</evidence>
<feature type="region of interest" description="Disordered" evidence="1">
    <location>
        <begin position="31"/>
        <end position="54"/>
    </location>
</feature>
<feature type="compositionally biased region" description="Polar residues" evidence="1">
    <location>
        <begin position="81"/>
        <end position="93"/>
    </location>
</feature>
<reference evidence="3 4" key="1">
    <citation type="submission" date="2015-01" db="EMBL/GenBank/DDBJ databases">
        <title>Enhanced salinomycin production by adjusting the supply of polyketide extender units in Streptomyce albus DSM 41398.</title>
        <authorList>
            <person name="Lu C."/>
        </authorList>
    </citation>
    <scope>NUCLEOTIDE SEQUENCE [LARGE SCALE GENOMIC DNA]</scope>
    <source>
        <strain evidence="4">ATCC 21838 / DSM 41398 / FERM P-419 / JCM 4703 / NBRC 107858</strain>
    </source>
</reference>
<evidence type="ECO:0000313" key="3">
    <source>
        <dbReference type="EMBL" id="AJE82556.1"/>
    </source>
</evidence>